<name>A0A812R4W9_9DINO</name>
<dbReference type="OrthoDB" id="431464at2759"/>
<keyword evidence="4" id="KW-1185">Reference proteome</keyword>
<organism evidence="3 4">
    <name type="scientific">Symbiodinium necroappetens</name>
    <dbReference type="NCBI Taxonomy" id="1628268"/>
    <lineage>
        <taxon>Eukaryota</taxon>
        <taxon>Sar</taxon>
        <taxon>Alveolata</taxon>
        <taxon>Dinophyceae</taxon>
        <taxon>Suessiales</taxon>
        <taxon>Symbiodiniaceae</taxon>
        <taxon>Symbiodinium</taxon>
    </lineage>
</organism>
<feature type="region of interest" description="Disordered" evidence="1">
    <location>
        <begin position="1"/>
        <end position="28"/>
    </location>
</feature>
<dbReference type="Proteomes" id="UP000601435">
    <property type="component" value="Unassembled WGS sequence"/>
</dbReference>
<evidence type="ECO:0000256" key="1">
    <source>
        <dbReference type="SAM" id="MobiDB-lite"/>
    </source>
</evidence>
<dbReference type="AlphaFoldDB" id="A0A812R4W9"/>
<evidence type="ECO:0000313" key="3">
    <source>
        <dbReference type="EMBL" id="CAE7419537.1"/>
    </source>
</evidence>
<dbReference type="InterPro" id="IPR007201">
    <property type="entry name" value="Mei2-like_Rrm_C"/>
</dbReference>
<protein>
    <submittedName>
        <fullName evidence="3">ML5 protein</fullName>
    </submittedName>
</protein>
<sequence>MRSACGDKGQGGKHWKVRHMTSKAASNSEGGETTVVLTRLPKALTAEILLGLLDELFPCAYDYFYLPMDMGKFENRGLAYINFRSHEKAVECQNHFEGAEDWKGHTSERPCKSEWSSIQGYAANIQRQQRSAWLTSAIPEGCKPMAFDEHGMRLPTLDIFPASLADSRKDGRSCRTMSDNNKEWWRDQWYGSSSSEQNAGKNRKSCRWYDSWSRKNDDWRAFSDTKARNRIWRTINRDPESLHDEYGEASQNSDQFEHGMADDKPEGFVPGKHREEKKKNQAGNDDNLAVKVSTLQGRPPLASLLGLSSNESAAVPKSAAAVLAKAAELPKGVDKSKSDDADISVEKHRFQ</sequence>
<evidence type="ECO:0000259" key="2">
    <source>
        <dbReference type="Pfam" id="PF04059"/>
    </source>
</evidence>
<dbReference type="InterPro" id="IPR035979">
    <property type="entry name" value="RBD_domain_sf"/>
</dbReference>
<feature type="region of interest" description="Disordered" evidence="1">
    <location>
        <begin position="328"/>
        <end position="351"/>
    </location>
</feature>
<comment type="caution">
    <text evidence="3">The sequence shown here is derived from an EMBL/GenBank/DDBJ whole genome shotgun (WGS) entry which is preliminary data.</text>
</comment>
<dbReference type="Pfam" id="PF04059">
    <property type="entry name" value="RRM_2"/>
    <property type="match status" value="1"/>
</dbReference>
<dbReference type="GO" id="GO:0003676">
    <property type="term" value="F:nucleic acid binding"/>
    <property type="evidence" value="ECO:0007669"/>
    <property type="project" value="InterPro"/>
</dbReference>
<feature type="compositionally biased region" description="Basic and acidic residues" evidence="1">
    <location>
        <begin position="331"/>
        <end position="351"/>
    </location>
</feature>
<dbReference type="SUPFAM" id="SSF54928">
    <property type="entry name" value="RNA-binding domain, RBD"/>
    <property type="match status" value="1"/>
</dbReference>
<feature type="region of interest" description="Disordered" evidence="1">
    <location>
        <begin position="242"/>
        <end position="289"/>
    </location>
</feature>
<proteinExistence type="predicted"/>
<feature type="domain" description="Mei2-like C-terminal RNA recognition motif" evidence="2">
    <location>
        <begin position="33"/>
        <end position="127"/>
    </location>
</feature>
<feature type="compositionally biased region" description="Basic and acidic residues" evidence="1">
    <location>
        <begin position="255"/>
        <end position="279"/>
    </location>
</feature>
<accession>A0A812R4W9</accession>
<dbReference type="EMBL" id="CAJNJA010018292">
    <property type="protein sequence ID" value="CAE7419537.1"/>
    <property type="molecule type" value="Genomic_DNA"/>
</dbReference>
<gene>
    <name evidence="3" type="primary">ML5</name>
    <name evidence="3" type="ORF">SNEC2469_LOCUS11519</name>
</gene>
<feature type="compositionally biased region" description="Basic residues" evidence="1">
    <location>
        <begin position="11"/>
        <end position="21"/>
    </location>
</feature>
<reference evidence="3" key="1">
    <citation type="submission" date="2021-02" db="EMBL/GenBank/DDBJ databases">
        <authorList>
            <person name="Dougan E. K."/>
            <person name="Rhodes N."/>
            <person name="Thang M."/>
            <person name="Chan C."/>
        </authorList>
    </citation>
    <scope>NUCLEOTIDE SEQUENCE</scope>
</reference>
<evidence type="ECO:0000313" key="4">
    <source>
        <dbReference type="Proteomes" id="UP000601435"/>
    </source>
</evidence>